<dbReference type="RefSeq" id="WP_169750358.1">
    <property type="nucleotide sequence ID" value="NZ_CP012160.1"/>
</dbReference>
<dbReference type="EMBL" id="CP012160">
    <property type="protein sequence ID" value="AKS47322.1"/>
    <property type="molecule type" value="Genomic_DNA"/>
</dbReference>
<proteinExistence type="predicted"/>
<dbReference type="Proteomes" id="UP000067444">
    <property type="component" value="Chromosome"/>
</dbReference>
<evidence type="ECO:0000313" key="1">
    <source>
        <dbReference type="EMBL" id="AKS47322.1"/>
    </source>
</evidence>
<evidence type="ECO:0000313" key="2">
    <source>
        <dbReference type="Proteomes" id="UP000067444"/>
    </source>
</evidence>
<name>A0A0K0Y8X8_9RHOB</name>
<protein>
    <submittedName>
        <fullName evidence="1">Uncharacterized protein</fullName>
    </submittedName>
</protein>
<gene>
    <name evidence="1" type="ORF">OSB_27980</name>
</gene>
<sequence length="46" mass="5156">MTRTLLLIFAFLALMIGSFVWFVITWDASKEEPVSAIRPIQIGATT</sequence>
<keyword evidence="2" id="KW-1185">Reference proteome</keyword>
<reference evidence="1 2" key="1">
    <citation type="journal article" date="2015" name="Genome Announc.">
        <title>Closed Genome Sequence of Octadecabacter temperatus SB1, the First Mesophilic Species of the Genus Octadecabacter.</title>
        <authorList>
            <person name="Voget S."/>
            <person name="Billerbeck S."/>
            <person name="Simon M."/>
            <person name="Daniel R."/>
        </authorList>
    </citation>
    <scope>NUCLEOTIDE SEQUENCE [LARGE SCALE GENOMIC DNA]</scope>
    <source>
        <strain evidence="1 2">SB1</strain>
    </source>
</reference>
<dbReference type="KEGG" id="otm:OSB_27980"/>
<accession>A0A0K0Y8X8</accession>
<organism evidence="1 2">
    <name type="scientific">Octadecabacter temperatus</name>
    <dbReference type="NCBI Taxonomy" id="1458307"/>
    <lineage>
        <taxon>Bacteria</taxon>
        <taxon>Pseudomonadati</taxon>
        <taxon>Pseudomonadota</taxon>
        <taxon>Alphaproteobacteria</taxon>
        <taxon>Rhodobacterales</taxon>
        <taxon>Roseobacteraceae</taxon>
        <taxon>Octadecabacter</taxon>
    </lineage>
</organism>
<dbReference type="AlphaFoldDB" id="A0A0K0Y8X8"/>